<feature type="region of interest" description="Disordered" evidence="1">
    <location>
        <begin position="1"/>
        <end position="296"/>
    </location>
</feature>
<feature type="compositionally biased region" description="Low complexity" evidence="1">
    <location>
        <begin position="219"/>
        <end position="234"/>
    </location>
</feature>
<feature type="compositionally biased region" description="Basic residues" evidence="1">
    <location>
        <begin position="82"/>
        <end position="99"/>
    </location>
</feature>
<evidence type="ECO:0000256" key="1">
    <source>
        <dbReference type="SAM" id="MobiDB-lite"/>
    </source>
</evidence>
<feature type="compositionally biased region" description="Basic residues" evidence="1">
    <location>
        <begin position="7"/>
        <end position="34"/>
    </location>
</feature>
<accession>A0A6J4RZX4</accession>
<feature type="compositionally biased region" description="Basic and acidic residues" evidence="1">
    <location>
        <begin position="70"/>
        <end position="81"/>
    </location>
</feature>
<feature type="non-terminal residue" evidence="2">
    <location>
        <position position="296"/>
    </location>
</feature>
<dbReference type="AlphaFoldDB" id="A0A6J4RZX4"/>
<feature type="compositionally biased region" description="Basic residues" evidence="1">
    <location>
        <begin position="117"/>
        <end position="127"/>
    </location>
</feature>
<feature type="non-terminal residue" evidence="2">
    <location>
        <position position="1"/>
    </location>
</feature>
<protein>
    <submittedName>
        <fullName evidence="2">Uncharacterized protein</fullName>
    </submittedName>
</protein>
<gene>
    <name evidence="2" type="ORF">AVDCRST_MAG85-781</name>
</gene>
<feature type="compositionally biased region" description="Basic residues" evidence="1">
    <location>
        <begin position="270"/>
        <end position="282"/>
    </location>
</feature>
<feature type="compositionally biased region" description="Basic and acidic residues" evidence="1">
    <location>
        <begin position="184"/>
        <end position="198"/>
    </location>
</feature>
<name>A0A6J4RZX4_9ACTN</name>
<feature type="compositionally biased region" description="Basic residues" evidence="1">
    <location>
        <begin position="135"/>
        <end position="151"/>
    </location>
</feature>
<sequence length="296" mass="34002">AAAGGPRARRAPAVRARRRVGGGRRHGLVHRRRDGRGARPGVRVRRARRDHVPGGLHRARAVRGVRAAGRRADRDPQDAARARRHLDRHAADHRHRTGPRRSDRQRAGRGHVLAAARRGRHGRRHRAAALDVHRPGHRRRRRPVRHRRAGVPRRGAPQPRDEEARARPAALDRLPRRGRRPAARRVDERRRHRVDDRPVPVGLPAPSDRQRDQPHRRGAAAGPQARRARLPGARFQPALHVDRRGARPLRDPRELRARRDPHRHDPLPRRPPRLRRRGRIALRQRPPVVHGRPRGL</sequence>
<feature type="compositionally biased region" description="Basic and acidic residues" evidence="1">
    <location>
        <begin position="240"/>
        <end position="268"/>
    </location>
</feature>
<dbReference type="EMBL" id="CADCVT010000085">
    <property type="protein sequence ID" value="CAA9482860.1"/>
    <property type="molecule type" value="Genomic_DNA"/>
</dbReference>
<evidence type="ECO:0000313" key="2">
    <source>
        <dbReference type="EMBL" id="CAA9482860.1"/>
    </source>
</evidence>
<organism evidence="2">
    <name type="scientific">uncultured Solirubrobacteraceae bacterium</name>
    <dbReference type="NCBI Taxonomy" id="1162706"/>
    <lineage>
        <taxon>Bacteria</taxon>
        <taxon>Bacillati</taxon>
        <taxon>Actinomycetota</taxon>
        <taxon>Thermoleophilia</taxon>
        <taxon>Solirubrobacterales</taxon>
        <taxon>Solirubrobacteraceae</taxon>
        <taxon>environmental samples</taxon>
    </lineage>
</organism>
<reference evidence="2" key="1">
    <citation type="submission" date="2020-02" db="EMBL/GenBank/DDBJ databases">
        <authorList>
            <person name="Meier V. D."/>
        </authorList>
    </citation>
    <scope>NUCLEOTIDE SEQUENCE</scope>
    <source>
        <strain evidence="2">AVDCRST_MAG85</strain>
    </source>
</reference>
<proteinExistence type="predicted"/>